<accession>A2FJY8</accession>
<dbReference type="VEuPathDB" id="TrichDB:TVAG_058740"/>
<name>A2FJY8_TRIV3</name>
<organism evidence="2 3">
    <name type="scientific">Trichomonas vaginalis (strain ATCC PRA-98 / G3)</name>
    <dbReference type="NCBI Taxonomy" id="412133"/>
    <lineage>
        <taxon>Eukaryota</taxon>
        <taxon>Metamonada</taxon>
        <taxon>Parabasalia</taxon>
        <taxon>Trichomonadida</taxon>
        <taxon>Trichomonadidae</taxon>
        <taxon>Trichomonas</taxon>
    </lineage>
</organism>
<dbReference type="SMR" id="A2FJY8"/>
<sequence>MDEFKESATPSENTTFTLVNEDIKVENNDDYIPKTDLDPIQDYFQLVEFFNQNMIDEMLDNLKNLYIFSNQNNILSISNFNVPTFTETFVQIAIRCDDNFFSYSLLILQNVIKCSKEDQFESSIEPMLNEALFQKLLRLYVDPNDIYEKRCIVNFLRFFNSFSQVTRDFSCETFDIDTVNSAIINSEDESQSLSINLLSSFLFYPFDEETLFGIVQFVSEGLDQVEGKSKYSLIEVVIEILKQNPDIAFQCQSFDSILDAIQDPPKDFINQTLTLYKYLLKSDESNIDPPRLLVNLLKSDSKSILNQTTELIIEFIRRNETSVQILCFEGMLSVIADILGDGTFLQKIPCCQIILESLKQADVDFIYLLLNTRSFVYKTSILSSITSLLSIDNESEFKILFEIIEIILTAPITNNAKIFAIKNFMESDGPENFDEILDESEDNELCERVQALKDMIIEMNEEGEEVEEDENDWIKIGEKFLRDPRVMYESSTSDEYMDSEDENEYIKRKELEDEEKKSIYY</sequence>
<dbReference type="AlphaFoldDB" id="A2FJY8"/>
<dbReference type="KEGG" id="tva:4752527"/>
<dbReference type="Gene3D" id="1.25.10.10">
    <property type="entry name" value="Leucine-rich Repeat Variant"/>
    <property type="match status" value="1"/>
</dbReference>
<evidence type="ECO:0000313" key="3">
    <source>
        <dbReference type="Proteomes" id="UP000001542"/>
    </source>
</evidence>
<proteinExistence type="predicted"/>
<gene>
    <name evidence="2" type="ORF">TVAG_058740</name>
</gene>
<dbReference type="RefSeq" id="XP_001307714.1">
    <property type="nucleotide sequence ID" value="XM_001307713.1"/>
</dbReference>
<keyword evidence="3" id="KW-1185">Reference proteome</keyword>
<dbReference type="InterPro" id="IPR011989">
    <property type="entry name" value="ARM-like"/>
</dbReference>
<dbReference type="InParanoid" id="A2FJY8"/>
<dbReference type="Proteomes" id="UP000001542">
    <property type="component" value="Unassembled WGS sequence"/>
</dbReference>
<dbReference type="VEuPathDB" id="TrichDB:TVAGG3_0520700"/>
<reference evidence="2" key="1">
    <citation type="submission" date="2006-10" db="EMBL/GenBank/DDBJ databases">
        <authorList>
            <person name="Amadeo P."/>
            <person name="Zhao Q."/>
            <person name="Wortman J."/>
            <person name="Fraser-Liggett C."/>
            <person name="Carlton J."/>
        </authorList>
    </citation>
    <scope>NUCLEOTIDE SEQUENCE</scope>
    <source>
        <strain evidence="2">G3</strain>
    </source>
</reference>
<feature type="compositionally biased region" description="Basic and acidic residues" evidence="1">
    <location>
        <begin position="504"/>
        <end position="521"/>
    </location>
</feature>
<protein>
    <submittedName>
        <fullName evidence="2">Uncharacterized protein</fullName>
    </submittedName>
</protein>
<dbReference type="EMBL" id="DS113838">
    <property type="protein sequence ID" value="EAX94784.1"/>
    <property type="molecule type" value="Genomic_DNA"/>
</dbReference>
<reference evidence="2" key="2">
    <citation type="journal article" date="2007" name="Science">
        <title>Draft genome sequence of the sexually transmitted pathogen Trichomonas vaginalis.</title>
        <authorList>
            <person name="Carlton J.M."/>
            <person name="Hirt R.P."/>
            <person name="Silva J.C."/>
            <person name="Delcher A.L."/>
            <person name="Schatz M."/>
            <person name="Zhao Q."/>
            <person name="Wortman J.R."/>
            <person name="Bidwell S.L."/>
            <person name="Alsmark U.C.M."/>
            <person name="Besteiro S."/>
            <person name="Sicheritz-Ponten T."/>
            <person name="Noel C.J."/>
            <person name="Dacks J.B."/>
            <person name="Foster P.G."/>
            <person name="Simillion C."/>
            <person name="Van de Peer Y."/>
            <person name="Miranda-Saavedra D."/>
            <person name="Barton G.J."/>
            <person name="Westrop G.D."/>
            <person name="Mueller S."/>
            <person name="Dessi D."/>
            <person name="Fiori P.L."/>
            <person name="Ren Q."/>
            <person name="Paulsen I."/>
            <person name="Zhang H."/>
            <person name="Bastida-Corcuera F.D."/>
            <person name="Simoes-Barbosa A."/>
            <person name="Brown M.T."/>
            <person name="Hayes R.D."/>
            <person name="Mukherjee M."/>
            <person name="Okumura C.Y."/>
            <person name="Schneider R."/>
            <person name="Smith A.J."/>
            <person name="Vanacova S."/>
            <person name="Villalvazo M."/>
            <person name="Haas B.J."/>
            <person name="Pertea M."/>
            <person name="Feldblyum T.V."/>
            <person name="Utterback T.R."/>
            <person name="Shu C.L."/>
            <person name="Osoegawa K."/>
            <person name="de Jong P.J."/>
            <person name="Hrdy I."/>
            <person name="Horvathova L."/>
            <person name="Zubacova Z."/>
            <person name="Dolezal P."/>
            <person name="Malik S.B."/>
            <person name="Logsdon J.M. Jr."/>
            <person name="Henze K."/>
            <person name="Gupta A."/>
            <person name="Wang C.C."/>
            <person name="Dunne R.L."/>
            <person name="Upcroft J.A."/>
            <person name="Upcroft P."/>
            <person name="White O."/>
            <person name="Salzberg S.L."/>
            <person name="Tang P."/>
            <person name="Chiu C.-H."/>
            <person name="Lee Y.-S."/>
            <person name="Embley T.M."/>
            <person name="Coombs G.H."/>
            <person name="Mottram J.C."/>
            <person name="Tachezy J."/>
            <person name="Fraser-Liggett C.M."/>
            <person name="Johnson P.J."/>
        </authorList>
    </citation>
    <scope>NUCLEOTIDE SEQUENCE [LARGE SCALE GENOMIC DNA]</scope>
    <source>
        <strain evidence="2">G3</strain>
    </source>
</reference>
<evidence type="ECO:0000313" key="2">
    <source>
        <dbReference type="EMBL" id="EAX94784.1"/>
    </source>
</evidence>
<dbReference type="InterPro" id="IPR016024">
    <property type="entry name" value="ARM-type_fold"/>
</dbReference>
<evidence type="ECO:0000256" key="1">
    <source>
        <dbReference type="SAM" id="MobiDB-lite"/>
    </source>
</evidence>
<feature type="region of interest" description="Disordered" evidence="1">
    <location>
        <begin position="489"/>
        <end position="521"/>
    </location>
</feature>
<dbReference type="SUPFAM" id="SSF48371">
    <property type="entry name" value="ARM repeat"/>
    <property type="match status" value="1"/>
</dbReference>